<accession>A0A7J0FP87</accession>
<keyword evidence="2" id="KW-1185">Reference proteome</keyword>
<dbReference type="InterPro" id="IPR004320">
    <property type="entry name" value="BPS1_pln"/>
</dbReference>
<proteinExistence type="predicted"/>
<dbReference type="Pfam" id="PF03087">
    <property type="entry name" value="BPS1"/>
    <property type="match status" value="1"/>
</dbReference>
<reference evidence="1 2" key="1">
    <citation type="submission" date="2019-07" db="EMBL/GenBank/DDBJ databases">
        <title>De Novo Assembly of kiwifruit Actinidia rufa.</title>
        <authorList>
            <person name="Sugita-Konishi S."/>
            <person name="Sato K."/>
            <person name="Mori E."/>
            <person name="Abe Y."/>
            <person name="Kisaki G."/>
            <person name="Hamano K."/>
            <person name="Suezawa K."/>
            <person name="Otani M."/>
            <person name="Fukuda T."/>
            <person name="Manabe T."/>
            <person name="Gomi K."/>
            <person name="Tabuchi M."/>
            <person name="Akimitsu K."/>
            <person name="Kataoka I."/>
        </authorList>
    </citation>
    <scope>NUCLEOTIDE SEQUENCE [LARGE SCALE GENOMIC DNA]</scope>
    <source>
        <strain evidence="2">cv. Fuchu</strain>
    </source>
</reference>
<name>A0A7J0FP87_9ERIC</name>
<organism evidence="1 2">
    <name type="scientific">Actinidia rufa</name>
    <dbReference type="NCBI Taxonomy" id="165716"/>
    <lineage>
        <taxon>Eukaryota</taxon>
        <taxon>Viridiplantae</taxon>
        <taxon>Streptophyta</taxon>
        <taxon>Embryophyta</taxon>
        <taxon>Tracheophyta</taxon>
        <taxon>Spermatophyta</taxon>
        <taxon>Magnoliopsida</taxon>
        <taxon>eudicotyledons</taxon>
        <taxon>Gunneridae</taxon>
        <taxon>Pentapetalae</taxon>
        <taxon>asterids</taxon>
        <taxon>Ericales</taxon>
        <taxon>Actinidiaceae</taxon>
        <taxon>Actinidia</taxon>
    </lineage>
</organism>
<dbReference type="PANTHER" id="PTHR33070">
    <property type="entry name" value="OS06G0725500 PROTEIN"/>
    <property type="match status" value="1"/>
</dbReference>
<dbReference type="GO" id="GO:0048367">
    <property type="term" value="P:shoot system development"/>
    <property type="evidence" value="ECO:0007669"/>
    <property type="project" value="InterPro"/>
</dbReference>
<dbReference type="Proteomes" id="UP000585474">
    <property type="component" value="Unassembled WGS sequence"/>
</dbReference>
<dbReference type="GO" id="GO:0048364">
    <property type="term" value="P:root development"/>
    <property type="evidence" value="ECO:0007669"/>
    <property type="project" value="InterPro"/>
</dbReference>
<protein>
    <submittedName>
        <fullName evidence="1">Uncharacterized protein</fullName>
    </submittedName>
</protein>
<dbReference type="PANTHER" id="PTHR33070:SF129">
    <property type="entry name" value="DUF241 DOMAIN PROTEIN"/>
    <property type="match status" value="1"/>
</dbReference>
<dbReference type="AlphaFoldDB" id="A0A7J0FP87"/>
<dbReference type="OrthoDB" id="1701699at2759"/>
<comment type="caution">
    <text evidence="1">The sequence shown here is derived from an EMBL/GenBank/DDBJ whole genome shotgun (WGS) entry which is preliminary data.</text>
</comment>
<dbReference type="EMBL" id="BJWL01000014">
    <property type="protein sequence ID" value="GFZ00394.1"/>
    <property type="molecule type" value="Genomic_DNA"/>
</dbReference>
<sequence length="248" mass="28106">MASSPLTSKSFHHARSISLPYRPHPLVLLFDEHLHSLSNSEATSSSIGKSLSGLENMYDGLDDLLLLPHAQQALAQKHHEKLMEEVLDGYVRLLDVCATAKDVSSQAKQDVQNLLSALRRRRNTKDFAGYIASRKKAKQVIRNALKDLKCIKSKHVLDFEKEHENLEIISYLIRDEETNASDFEKFDAALDWLDGTKPSKTDNVIHIENVQNQLGKMELSIQDLEGGLECLFRRLIKTRVSLLNILNH</sequence>
<evidence type="ECO:0000313" key="1">
    <source>
        <dbReference type="EMBL" id="GFZ00394.1"/>
    </source>
</evidence>
<evidence type="ECO:0000313" key="2">
    <source>
        <dbReference type="Proteomes" id="UP000585474"/>
    </source>
</evidence>
<gene>
    <name evidence="1" type="ORF">Acr_14g0000300</name>
</gene>